<dbReference type="AlphaFoldDB" id="M2SNK3"/>
<dbReference type="InterPro" id="IPR004875">
    <property type="entry name" value="DDE_SF_endonuclease_dom"/>
</dbReference>
<dbReference type="RefSeq" id="XP_007700877.1">
    <property type="nucleotide sequence ID" value="XM_007702687.1"/>
</dbReference>
<name>M2SNK3_COCSN</name>
<proteinExistence type="predicted"/>
<evidence type="ECO:0000256" key="1">
    <source>
        <dbReference type="SAM" id="Phobius"/>
    </source>
</evidence>
<dbReference type="KEGG" id="bsc:COCSADRAFT_91355"/>
<keyword evidence="1" id="KW-0812">Transmembrane</keyword>
<protein>
    <recommendedName>
        <fullName evidence="2">DDE-1 domain-containing protein</fullName>
    </recommendedName>
</protein>
<accession>M2SNK3</accession>
<reference evidence="4" key="2">
    <citation type="journal article" date="2013" name="PLoS Genet.">
        <title>Comparative genome structure, secondary metabolite, and effector coding capacity across Cochliobolus pathogens.</title>
        <authorList>
            <person name="Condon B.J."/>
            <person name="Leng Y."/>
            <person name="Wu D."/>
            <person name="Bushley K.E."/>
            <person name="Ohm R.A."/>
            <person name="Otillar R."/>
            <person name="Martin J."/>
            <person name="Schackwitz W."/>
            <person name="Grimwood J."/>
            <person name="MohdZainudin N."/>
            <person name="Xue C."/>
            <person name="Wang R."/>
            <person name="Manning V.A."/>
            <person name="Dhillon B."/>
            <person name="Tu Z.J."/>
            <person name="Steffenson B.J."/>
            <person name="Salamov A."/>
            <person name="Sun H."/>
            <person name="Lowry S."/>
            <person name="LaButti K."/>
            <person name="Han J."/>
            <person name="Copeland A."/>
            <person name="Lindquist E."/>
            <person name="Barry K."/>
            <person name="Schmutz J."/>
            <person name="Baker S.E."/>
            <person name="Ciuffetti L.M."/>
            <person name="Grigoriev I.V."/>
            <person name="Zhong S."/>
            <person name="Turgeon B.G."/>
        </authorList>
    </citation>
    <scope>NUCLEOTIDE SEQUENCE [LARGE SCALE GENOMIC DNA]</scope>
    <source>
        <strain evidence="4">ND90Pr / ATCC 201652</strain>
    </source>
</reference>
<keyword evidence="1" id="KW-1133">Transmembrane helix</keyword>
<dbReference type="OMA" id="NGHESHH"/>
<dbReference type="GO" id="GO:0003676">
    <property type="term" value="F:nucleic acid binding"/>
    <property type="evidence" value="ECO:0007669"/>
    <property type="project" value="InterPro"/>
</dbReference>
<dbReference type="Proteomes" id="UP000016934">
    <property type="component" value="Unassembled WGS sequence"/>
</dbReference>
<keyword evidence="4" id="KW-1185">Reference proteome</keyword>
<dbReference type="EMBL" id="KB445644">
    <property type="protein sequence ID" value="EMD63895.1"/>
    <property type="molecule type" value="Genomic_DNA"/>
</dbReference>
<feature type="transmembrane region" description="Helical" evidence="1">
    <location>
        <begin position="24"/>
        <end position="45"/>
    </location>
</feature>
<feature type="domain" description="DDE-1" evidence="2">
    <location>
        <begin position="1"/>
        <end position="70"/>
    </location>
</feature>
<reference evidence="3 4" key="1">
    <citation type="journal article" date="2012" name="PLoS Pathog.">
        <title>Diverse lifestyles and strategies of plant pathogenesis encoded in the genomes of eighteen Dothideomycetes fungi.</title>
        <authorList>
            <person name="Ohm R.A."/>
            <person name="Feau N."/>
            <person name="Henrissat B."/>
            <person name="Schoch C.L."/>
            <person name="Horwitz B.A."/>
            <person name="Barry K.W."/>
            <person name="Condon B.J."/>
            <person name="Copeland A.C."/>
            <person name="Dhillon B."/>
            <person name="Glaser F."/>
            <person name="Hesse C.N."/>
            <person name="Kosti I."/>
            <person name="LaButti K."/>
            <person name="Lindquist E.A."/>
            <person name="Lucas S."/>
            <person name="Salamov A.A."/>
            <person name="Bradshaw R.E."/>
            <person name="Ciuffetti L."/>
            <person name="Hamelin R.C."/>
            <person name="Kema G.H.J."/>
            <person name="Lawrence C."/>
            <person name="Scott J.A."/>
            <person name="Spatafora J.W."/>
            <person name="Turgeon B.G."/>
            <person name="de Wit P.J.G.M."/>
            <person name="Zhong S."/>
            <person name="Goodwin S.B."/>
            <person name="Grigoriev I.V."/>
        </authorList>
    </citation>
    <scope>NUCLEOTIDE SEQUENCE [LARGE SCALE GENOMIC DNA]</scope>
    <source>
        <strain evidence="4">ND90Pr / ATCC 201652</strain>
    </source>
</reference>
<feature type="non-terminal residue" evidence="3">
    <location>
        <position position="1"/>
    </location>
</feature>
<dbReference type="Pfam" id="PF03184">
    <property type="entry name" value="DDE_1"/>
    <property type="match status" value="1"/>
</dbReference>
<dbReference type="GeneID" id="19141394"/>
<sequence length="85" mass="10187">LLIINGYKSHYSIRSYNHYKKKNIILIYIPLYLSYLLQPLNVTYFSPLKRKYSNIFLGLARNRTNYISKETFLLAFKTTFKQSII</sequence>
<keyword evidence="1" id="KW-0472">Membrane</keyword>
<gene>
    <name evidence="3" type="ORF">COCSADRAFT_91355</name>
</gene>
<evidence type="ECO:0000313" key="3">
    <source>
        <dbReference type="EMBL" id="EMD63895.1"/>
    </source>
</evidence>
<organism evidence="3 4">
    <name type="scientific">Cochliobolus sativus (strain ND90Pr / ATCC 201652)</name>
    <name type="common">Common root rot and spot blotch fungus</name>
    <name type="synonym">Bipolaris sorokiniana</name>
    <dbReference type="NCBI Taxonomy" id="665912"/>
    <lineage>
        <taxon>Eukaryota</taxon>
        <taxon>Fungi</taxon>
        <taxon>Dikarya</taxon>
        <taxon>Ascomycota</taxon>
        <taxon>Pezizomycotina</taxon>
        <taxon>Dothideomycetes</taxon>
        <taxon>Pleosporomycetidae</taxon>
        <taxon>Pleosporales</taxon>
        <taxon>Pleosporineae</taxon>
        <taxon>Pleosporaceae</taxon>
        <taxon>Bipolaris</taxon>
    </lineage>
</organism>
<dbReference type="HOGENOM" id="CLU_013929_2_4_1"/>
<evidence type="ECO:0000259" key="2">
    <source>
        <dbReference type="Pfam" id="PF03184"/>
    </source>
</evidence>
<evidence type="ECO:0000313" key="4">
    <source>
        <dbReference type="Proteomes" id="UP000016934"/>
    </source>
</evidence>